<feature type="active site" evidence="7">
    <location>
        <position position="103"/>
    </location>
</feature>
<keyword evidence="15" id="KW-1185">Reference proteome</keyword>
<dbReference type="Proteomes" id="UP001221519">
    <property type="component" value="Chromosome"/>
</dbReference>
<dbReference type="CDD" id="cd06530">
    <property type="entry name" value="S26_SPase_I"/>
    <property type="match status" value="1"/>
</dbReference>
<dbReference type="InterPro" id="IPR000223">
    <property type="entry name" value="Pept_S26A_signal_pept_1"/>
</dbReference>
<gene>
    <name evidence="12" type="primary">lepB</name>
    <name evidence="12" type="ORF">PUW23_02780</name>
    <name evidence="13" type="ORF">PUW25_02940</name>
</gene>
<dbReference type="EC" id="3.4.21.89" evidence="4 8"/>
<evidence type="ECO:0000256" key="2">
    <source>
        <dbReference type="ARBA" id="ARBA00004401"/>
    </source>
</evidence>
<evidence type="ECO:0000256" key="5">
    <source>
        <dbReference type="ARBA" id="ARBA00022670"/>
    </source>
</evidence>
<evidence type="ECO:0000313" key="14">
    <source>
        <dbReference type="Proteomes" id="UP001220962"/>
    </source>
</evidence>
<proteinExistence type="inferred from homology"/>
<dbReference type="GO" id="GO:0004252">
    <property type="term" value="F:serine-type endopeptidase activity"/>
    <property type="evidence" value="ECO:0007669"/>
    <property type="project" value="InterPro"/>
</dbReference>
<keyword evidence="8" id="KW-0812">Transmembrane</keyword>
<dbReference type="PROSITE" id="PS00760">
    <property type="entry name" value="SPASE_I_2"/>
    <property type="match status" value="1"/>
</dbReference>
<comment type="subcellular location">
    <subcellularLocation>
        <location evidence="2">Cell membrane</location>
        <topology evidence="2">Single-pass type II membrane protein</topology>
    </subcellularLocation>
    <subcellularLocation>
        <location evidence="9">Membrane</location>
        <topology evidence="9">Single-pass type II membrane protein</topology>
    </subcellularLocation>
</comment>
<dbReference type="Gene3D" id="2.10.109.10">
    <property type="entry name" value="Umud Fragment, subunit A"/>
    <property type="match status" value="1"/>
</dbReference>
<name>A0AAX3N1G0_9BACL</name>
<keyword evidence="5 8" id="KW-0645">Protease</keyword>
<evidence type="ECO:0000256" key="10">
    <source>
        <dbReference type="SAM" id="MobiDB-lite"/>
    </source>
</evidence>
<dbReference type="GO" id="GO:0009003">
    <property type="term" value="F:signal peptidase activity"/>
    <property type="evidence" value="ECO:0007669"/>
    <property type="project" value="UniProtKB-EC"/>
</dbReference>
<accession>A0AAX3N1G0</accession>
<reference evidence="12 15" key="1">
    <citation type="submission" date="2023-02" db="EMBL/GenBank/DDBJ databases">
        <title>Pathogen: clinical or host-associated sample.</title>
        <authorList>
            <person name="Hergert J."/>
            <person name="Casey R."/>
            <person name="Wagner J."/>
            <person name="Young E.L."/>
            <person name="Oakeson K.F."/>
        </authorList>
    </citation>
    <scope>NUCLEOTIDE SEQUENCE</scope>
    <source>
        <strain evidence="13 15">2022CK-00829</strain>
        <strain evidence="12">2022CK-00830</strain>
    </source>
</reference>
<feature type="active site" evidence="7">
    <location>
        <position position="57"/>
    </location>
</feature>
<dbReference type="AlphaFoldDB" id="A0AAX3N1G0"/>
<feature type="domain" description="Peptidase S26" evidence="11">
    <location>
        <begin position="27"/>
        <end position="186"/>
    </location>
</feature>
<dbReference type="Pfam" id="PF10502">
    <property type="entry name" value="Peptidase_S26"/>
    <property type="match status" value="1"/>
</dbReference>
<dbReference type="EMBL" id="CP118108">
    <property type="protein sequence ID" value="WDI02964.1"/>
    <property type="molecule type" value="Genomic_DNA"/>
</dbReference>
<dbReference type="InterPro" id="IPR036286">
    <property type="entry name" value="LexA/Signal_pep-like_sf"/>
</dbReference>
<comment type="similarity">
    <text evidence="3 9">Belongs to the peptidase S26 family.</text>
</comment>
<organism evidence="12 14">
    <name type="scientific">Paenibacillus urinalis</name>
    <dbReference type="NCBI Taxonomy" id="521520"/>
    <lineage>
        <taxon>Bacteria</taxon>
        <taxon>Bacillati</taxon>
        <taxon>Bacillota</taxon>
        <taxon>Bacilli</taxon>
        <taxon>Bacillales</taxon>
        <taxon>Paenibacillaceae</taxon>
        <taxon>Paenibacillus</taxon>
    </lineage>
</organism>
<evidence type="ECO:0000313" key="13">
    <source>
        <dbReference type="EMBL" id="WDI02964.1"/>
    </source>
</evidence>
<dbReference type="InterPro" id="IPR019757">
    <property type="entry name" value="Pept_S26A_signal_pept_1_Lys-AS"/>
</dbReference>
<dbReference type="NCBIfam" id="TIGR02227">
    <property type="entry name" value="sigpep_I_bact"/>
    <property type="match status" value="1"/>
</dbReference>
<dbReference type="EMBL" id="CP118101">
    <property type="protein sequence ID" value="WDH83191.1"/>
    <property type="molecule type" value="Genomic_DNA"/>
</dbReference>
<evidence type="ECO:0000256" key="4">
    <source>
        <dbReference type="ARBA" id="ARBA00013208"/>
    </source>
</evidence>
<dbReference type="PANTHER" id="PTHR43390">
    <property type="entry name" value="SIGNAL PEPTIDASE I"/>
    <property type="match status" value="1"/>
</dbReference>
<comment type="catalytic activity">
    <reaction evidence="1 8">
        <text>Cleavage of hydrophobic, N-terminal signal or leader sequences from secreted and periplasmic proteins.</text>
        <dbReference type="EC" id="3.4.21.89"/>
    </reaction>
</comment>
<protein>
    <recommendedName>
        <fullName evidence="4 8">Signal peptidase I</fullName>
        <ecNumber evidence="4 8">3.4.21.89</ecNumber>
    </recommendedName>
</protein>
<dbReference type="PROSITE" id="PS00501">
    <property type="entry name" value="SPASE_I_1"/>
    <property type="match status" value="1"/>
</dbReference>
<evidence type="ECO:0000313" key="15">
    <source>
        <dbReference type="Proteomes" id="UP001221519"/>
    </source>
</evidence>
<keyword evidence="8" id="KW-1133">Transmembrane helix</keyword>
<evidence type="ECO:0000256" key="1">
    <source>
        <dbReference type="ARBA" id="ARBA00000677"/>
    </source>
</evidence>
<evidence type="ECO:0000256" key="3">
    <source>
        <dbReference type="ARBA" id="ARBA00009370"/>
    </source>
</evidence>
<feature type="transmembrane region" description="Helical" evidence="8">
    <location>
        <begin position="29"/>
        <end position="48"/>
    </location>
</feature>
<evidence type="ECO:0000259" key="11">
    <source>
        <dbReference type="Pfam" id="PF10502"/>
    </source>
</evidence>
<evidence type="ECO:0000256" key="8">
    <source>
        <dbReference type="RuleBase" id="RU003993"/>
    </source>
</evidence>
<evidence type="ECO:0000256" key="7">
    <source>
        <dbReference type="PIRSR" id="PIRSR600223-1"/>
    </source>
</evidence>
<dbReference type="InterPro" id="IPR019756">
    <property type="entry name" value="Pept_S26A_signal_pept_1_Ser-AS"/>
</dbReference>
<dbReference type="InterPro" id="IPR019533">
    <property type="entry name" value="Peptidase_S26"/>
</dbReference>
<keyword evidence="6 8" id="KW-0378">Hydrolase</keyword>
<dbReference type="PANTHER" id="PTHR43390:SF1">
    <property type="entry name" value="CHLOROPLAST PROCESSING PEPTIDASE"/>
    <property type="match status" value="1"/>
</dbReference>
<sequence length="194" mass="22064">MSREIPPDIENTATTSSSGSTLSGELLDWLKTILVAVVLMLLLNLFVFNISIVKGESMQPTLVEQDRLFINKIVYEFDTPKRHDVVVLHDPSHTPDRKEFLVKRVIGIPGDMVEIREHVLYINEEPQTEPYTNTPIEDPDFGPIRLEEGRYFVMGDNRHAGKSKDSRSFGSVSAEEIVGKAEFIFWPMSDMKKL</sequence>
<evidence type="ECO:0000313" key="12">
    <source>
        <dbReference type="EMBL" id="WDH83191.1"/>
    </source>
</evidence>
<evidence type="ECO:0000256" key="9">
    <source>
        <dbReference type="RuleBase" id="RU362042"/>
    </source>
</evidence>
<dbReference type="SUPFAM" id="SSF51306">
    <property type="entry name" value="LexA/Signal peptidase"/>
    <property type="match status" value="1"/>
</dbReference>
<evidence type="ECO:0000256" key="6">
    <source>
        <dbReference type="ARBA" id="ARBA00022801"/>
    </source>
</evidence>
<dbReference type="PRINTS" id="PR00727">
    <property type="entry name" value="LEADERPTASE"/>
</dbReference>
<feature type="region of interest" description="Disordered" evidence="10">
    <location>
        <begin position="1"/>
        <end position="21"/>
    </location>
</feature>
<dbReference type="GO" id="GO:0005886">
    <property type="term" value="C:plasma membrane"/>
    <property type="evidence" value="ECO:0007669"/>
    <property type="project" value="UniProtKB-SubCell"/>
</dbReference>
<dbReference type="RefSeq" id="WP_047911584.1">
    <property type="nucleotide sequence ID" value="NZ_CP118101.1"/>
</dbReference>
<dbReference type="GO" id="GO:0006465">
    <property type="term" value="P:signal peptide processing"/>
    <property type="evidence" value="ECO:0007669"/>
    <property type="project" value="InterPro"/>
</dbReference>
<dbReference type="Proteomes" id="UP001220962">
    <property type="component" value="Chromosome"/>
</dbReference>
<keyword evidence="8" id="KW-0472">Membrane</keyword>